<sequence>MKNLSTSIISILLLGSSFWQCQDQDKIPAASPQVYVSADRNEASQRLSNECAFRYTIANSSAQLDNNSQREAIRAGFAMWQKMSPNVSFLEFATSERAILFVRFVNPDQLQAKPIVVSEGLLRGPAMIASALRQESNGSYTILLSNDVKWSTNMLTRSIAYHAGLLLGMATSADAGALMSPVMQNRMAVPIKADSVALNRLYVSPCASYLSERDSVQFKVVLNSIDVFECNNSFTTAKEITSGQALKIASYPFLDYFKIVTTK</sequence>
<accession>A0A6M0IKS6</accession>
<gene>
    <name evidence="6" type="ORF">GK091_18435</name>
</gene>
<evidence type="ECO:0000256" key="1">
    <source>
        <dbReference type="ARBA" id="ARBA00022670"/>
    </source>
</evidence>
<keyword evidence="2" id="KW-0479">Metal-binding</keyword>
<evidence type="ECO:0000313" key="6">
    <source>
        <dbReference type="EMBL" id="NEU68870.1"/>
    </source>
</evidence>
<organism evidence="6 7">
    <name type="scientific">Spirosoma agri</name>
    <dbReference type="NCBI Taxonomy" id="1987381"/>
    <lineage>
        <taxon>Bacteria</taxon>
        <taxon>Pseudomonadati</taxon>
        <taxon>Bacteroidota</taxon>
        <taxon>Cytophagia</taxon>
        <taxon>Cytophagales</taxon>
        <taxon>Cytophagaceae</taxon>
        <taxon>Spirosoma</taxon>
    </lineage>
</organism>
<dbReference type="Pfam" id="PF00413">
    <property type="entry name" value="Peptidase_M10"/>
    <property type="match status" value="1"/>
</dbReference>
<dbReference type="AlphaFoldDB" id="A0A6M0IKS6"/>
<keyword evidence="6" id="KW-0482">Metalloprotease</keyword>
<evidence type="ECO:0000256" key="3">
    <source>
        <dbReference type="ARBA" id="ARBA00022801"/>
    </source>
</evidence>
<dbReference type="GO" id="GO:0008270">
    <property type="term" value="F:zinc ion binding"/>
    <property type="evidence" value="ECO:0007669"/>
    <property type="project" value="InterPro"/>
</dbReference>
<evidence type="ECO:0000256" key="4">
    <source>
        <dbReference type="ARBA" id="ARBA00022833"/>
    </source>
</evidence>
<dbReference type="Gene3D" id="3.40.390.10">
    <property type="entry name" value="Collagenase (Catalytic Domain)"/>
    <property type="match status" value="1"/>
</dbReference>
<dbReference type="Proteomes" id="UP000477386">
    <property type="component" value="Unassembled WGS sequence"/>
</dbReference>
<keyword evidence="3" id="KW-0378">Hydrolase</keyword>
<comment type="caution">
    <text evidence="6">The sequence shown here is derived from an EMBL/GenBank/DDBJ whole genome shotgun (WGS) entry which is preliminary data.</text>
</comment>
<evidence type="ECO:0000259" key="5">
    <source>
        <dbReference type="Pfam" id="PF00413"/>
    </source>
</evidence>
<protein>
    <submittedName>
        <fullName evidence="6">Matrixin family metalloprotease</fullName>
    </submittedName>
</protein>
<dbReference type="GO" id="GO:0031012">
    <property type="term" value="C:extracellular matrix"/>
    <property type="evidence" value="ECO:0007669"/>
    <property type="project" value="InterPro"/>
</dbReference>
<dbReference type="EMBL" id="JAAGNZ010000002">
    <property type="protein sequence ID" value="NEU68870.1"/>
    <property type="molecule type" value="Genomic_DNA"/>
</dbReference>
<dbReference type="InterPro" id="IPR001818">
    <property type="entry name" value="Pept_M10_metallopeptidase"/>
</dbReference>
<dbReference type="GO" id="GO:0006508">
    <property type="term" value="P:proteolysis"/>
    <property type="evidence" value="ECO:0007669"/>
    <property type="project" value="UniProtKB-KW"/>
</dbReference>
<dbReference type="RefSeq" id="WP_164041364.1">
    <property type="nucleotide sequence ID" value="NZ_JAAGNZ010000002.1"/>
</dbReference>
<dbReference type="GO" id="GO:0004222">
    <property type="term" value="F:metalloendopeptidase activity"/>
    <property type="evidence" value="ECO:0007669"/>
    <property type="project" value="InterPro"/>
</dbReference>
<keyword evidence="1 6" id="KW-0645">Protease</keyword>
<reference evidence="6 7" key="1">
    <citation type="submission" date="2020-02" db="EMBL/GenBank/DDBJ databases">
        <title>Draft genome sequence of two Spirosoma agri KCTC 52727 and Spirosoma terrae KCTC 52035.</title>
        <authorList>
            <person name="Rojas J."/>
            <person name="Ambika Manirajan B."/>
            <person name="Ratering S."/>
            <person name="Suarez C."/>
            <person name="Schnell S."/>
        </authorList>
    </citation>
    <scope>NUCLEOTIDE SEQUENCE [LARGE SCALE GENOMIC DNA]</scope>
    <source>
        <strain evidence="6 7">KCTC 52727</strain>
    </source>
</reference>
<dbReference type="SUPFAM" id="SSF55486">
    <property type="entry name" value="Metalloproteases ('zincins'), catalytic domain"/>
    <property type="match status" value="1"/>
</dbReference>
<evidence type="ECO:0000313" key="7">
    <source>
        <dbReference type="Proteomes" id="UP000477386"/>
    </source>
</evidence>
<keyword evidence="4" id="KW-0862">Zinc</keyword>
<keyword evidence="7" id="KW-1185">Reference proteome</keyword>
<dbReference type="InterPro" id="IPR024079">
    <property type="entry name" value="MetalloPept_cat_dom_sf"/>
</dbReference>
<proteinExistence type="predicted"/>
<evidence type="ECO:0000256" key="2">
    <source>
        <dbReference type="ARBA" id="ARBA00022723"/>
    </source>
</evidence>
<name>A0A6M0IKS6_9BACT</name>
<feature type="domain" description="Peptidase M10 metallopeptidase" evidence="5">
    <location>
        <begin position="53"/>
        <end position="202"/>
    </location>
</feature>